<evidence type="ECO:0000313" key="1">
    <source>
        <dbReference type="EMBL" id="EJK67423.1"/>
    </source>
</evidence>
<dbReference type="AlphaFoldDB" id="K0SM85"/>
<dbReference type="Proteomes" id="UP000266841">
    <property type="component" value="Unassembled WGS sequence"/>
</dbReference>
<accession>K0SM85</accession>
<name>K0SM85_THAOC</name>
<evidence type="ECO:0000313" key="2">
    <source>
        <dbReference type="Proteomes" id="UP000266841"/>
    </source>
</evidence>
<dbReference type="EMBL" id="AGNL01013140">
    <property type="protein sequence ID" value="EJK67423.1"/>
    <property type="molecule type" value="Genomic_DNA"/>
</dbReference>
<protein>
    <submittedName>
        <fullName evidence="1">Uncharacterized protein</fullName>
    </submittedName>
</protein>
<sequence length="97" mass="10143">MHGRGLFQLQAPNAWKAGGVEAMMPGGDESCAGGHGPLLRRPAQSTDDFANFARLSASTSVARWTSAAFGLDFCLDIGGAAAAAARVELLWHCPSKR</sequence>
<keyword evidence="2" id="KW-1185">Reference proteome</keyword>
<comment type="caution">
    <text evidence="1">The sequence shown here is derived from an EMBL/GenBank/DDBJ whole genome shotgun (WGS) entry which is preliminary data.</text>
</comment>
<proteinExistence type="predicted"/>
<organism evidence="1 2">
    <name type="scientific">Thalassiosira oceanica</name>
    <name type="common">Marine diatom</name>
    <dbReference type="NCBI Taxonomy" id="159749"/>
    <lineage>
        <taxon>Eukaryota</taxon>
        <taxon>Sar</taxon>
        <taxon>Stramenopiles</taxon>
        <taxon>Ochrophyta</taxon>
        <taxon>Bacillariophyta</taxon>
        <taxon>Coscinodiscophyceae</taxon>
        <taxon>Thalassiosirophycidae</taxon>
        <taxon>Thalassiosirales</taxon>
        <taxon>Thalassiosiraceae</taxon>
        <taxon>Thalassiosira</taxon>
    </lineage>
</organism>
<gene>
    <name evidence="1" type="ORF">THAOC_11545</name>
</gene>
<reference evidence="1 2" key="1">
    <citation type="journal article" date="2012" name="Genome Biol.">
        <title>Genome and low-iron response of an oceanic diatom adapted to chronic iron limitation.</title>
        <authorList>
            <person name="Lommer M."/>
            <person name="Specht M."/>
            <person name="Roy A.S."/>
            <person name="Kraemer L."/>
            <person name="Andreson R."/>
            <person name="Gutowska M.A."/>
            <person name="Wolf J."/>
            <person name="Bergner S.V."/>
            <person name="Schilhabel M.B."/>
            <person name="Klostermeier U.C."/>
            <person name="Beiko R.G."/>
            <person name="Rosenstiel P."/>
            <person name="Hippler M."/>
            <person name="Laroche J."/>
        </authorList>
    </citation>
    <scope>NUCLEOTIDE SEQUENCE [LARGE SCALE GENOMIC DNA]</scope>
    <source>
        <strain evidence="1 2">CCMP1005</strain>
    </source>
</reference>